<keyword evidence="2" id="KW-1185">Reference proteome</keyword>
<dbReference type="AlphaFoldDB" id="A0A1G6UVL2"/>
<evidence type="ECO:0000313" key="1">
    <source>
        <dbReference type="EMBL" id="SDD44595.1"/>
    </source>
</evidence>
<sequence>MKKKKIEQITEKLIDEDIFDTDGTLTQEELDFLKTNPALLAKLTDTNYIKKKYILILFLSVYSWLLRPKLLNIQQFWQTTIYWTICLLKYNFPFRWKCLAPVLLPIF</sequence>
<dbReference type="STRING" id="1285928.SAMN04487894_10984"/>
<dbReference type="EMBL" id="FMZO01000009">
    <property type="protein sequence ID" value="SDD44595.1"/>
    <property type="molecule type" value="Genomic_DNA"/>
</dbReference>
<organism evidence="1 2">
    <name type="scientific">Niabella drilacis (strain DSM 25811 / CCM 8410 / CCUG 62505 / LMG 26954 / E90)</name>
    <dbReference type="NCBI Taxonomy" id="1285928"/>
    <lineage>
        <taxon>Bacteria</taxon>
        <taxon>Pseudomonadati</taxon>
        <taxon>Bacteroidota</taxon>
        <taxon>Chitinophagia</taxon>
        <taxon>Chitinophagales</taxon>
        <taxon>Chitinophagaceae</taxon>
        <taxon>Niabella</taxon>
    </lineage>
</organism>
<evidence type="ECO:0000313" key="2">
    <source>
        <dbReference type="Proteomes" id="UP000198757"/>
    </source>
</evidence>
<reference evidence="2" key="1">
    <citation type="submission" date="2016-10" db="EMBL/GenBank/DDBJ databases">
        <authorList>
            <person name="Varghese N."/>
            <person name="Submissions S."/>
        </authorList>
    </citation>
    <scope>NUCLEOTIDE SEQUENCE [LARGE SCALE GENOMIC DNA]</scope>
    <source>
        <strain evidence="2">DSM 25811 / CCM 8410 / LMG 26954 / E90</strain>
    </source>
</reference>
<proteinExistence type="predicted"/>
<dbReference type="RefSeq" id="WP_143019811.1">
    <property type="nucleotide sequence ID" value="NZ_FMZO01000009.1"/>
</dbReference>
<accession>A0A1G6UVL2</accession>
<name>A0A1G6UVL2_NIADE</name>
<gene>
    <name evidence="1" type="ORF">SAMN04487894_10984</name>
</gene>
<protein>
    <submittedName>
        <fullName evidence="1">Uncharacterized protein</fullName>
    </submittedName>
</protein>
<dbReference type="Proteomes" id="UP000198757">
    <property type="component" value="Unassembled WGS sequence"/>
</dbReference>